<dbReference type="HOGENOM" id="CLU_365701_0_0_1"/>
<evidence type="ECO:0000313" key="2">
    <source>
        <dbReference type="Proteomes" id="UP000002748"/>
    </source>
</evidence>
<reference evidence="1 2" key="1">
    <citation type="journal article" date="2012" name="Eukaryot. Cell">
        <title>Draft genome sequence of CBS 2479, the standard type strain of Trichosporon asahii.</title>
        <authorList>
            <person name="Yang R.Y."/>
            <person name="Li H.T."/>
            <person name="Zhu H."/>
            <person name="Zhou G.P."/>
            <person name="Wang M."/>
            <person name="Wang L."/>
        </authorList>
    </citation>
    <scope>NUCLEOTIDE SEQUENCE [LARGE SCALE GENOMIC DNA]</scope>
    <source>
        <strain evidence="2">ATCC 90039 / CBS 2479 / JCM 2466 / KCTC 7840 / NCYC 2677 / UAMH 7654</strain>
    </source>
</reference>
<dbReference type="EMBL" id="ALBS01000077">
    <property type="protein sequence ID" value="EJT51017.1"/>
    <property type="molecule type" value="Genomic_DNA"/>
</dbReference>
<dbReference type="AlphaFoldDB" id="J6F6S2"/>
<dbReference type="RefSeq" id="XP_014182298.1">
    <property type="nucleotide sequence ID" value="XM_014326823.1"/>
</dbReference>
<dbReference type="KEGG" id="tasa:A1Q1_07811"/>
<sequence>MSDLQRGPSLSNRFKNTFRLSGSGDEVLSARVYRLKESPRPLGPWDVCSEVPGAHAVHRATLLNVDRFNGGANLRLGKGKQRDGLPLTSRLPLQAAELGFVHQLTCTSRLKAPVTLSDKFLLPLAKDEKEPPEPEERCLLRGYQAWTFDIPRIGDHGEAAERVAWNWFRSRIEEAILLSHTGHAYAEFIEYKWRPDNYQRCPPLVVTSDMVGPPRQFGPAGYQGQTLILYTAGKYKGEDPIKHTTLCDTWSDFIFRFEDPGTLKVKDRPRFLPLTHMVAAMVLDHRFTDDIAFGLFATFPSCVVKLAVHPLKCSIGLNDCQARESLAPFGPKTLENINGATVVLLACVVVNHPLACAKLLSLPRTGALILRDLSSNNVWGYITPENHLSEWSTRILDILWEGDISTSMKTWARSCSQLVASYVGRDTGSLYWWNNKVLSHPETLEPFPTAAVLCDALAHGQLLLPKRSGGAMEYLQNLALAAACTFGAVLSIVEAEIQKRERRTQNIQSLSAVAIEWGANFLRFVAIGGLSSLQVDLDATKGFFDKWLDDKQDAYASKMKEGLMDLWSQLQLLLETAFADAGQWDGSELDRKRCTAVALSFQTCFNKNLLLCLKSADPSDFQIQIDAFNSNSGLLDLLRDDPHYRDWLEPLLIRIHTTVFVSKTAPMRRPDVFRQPTRESWYGDSLRTQRYSGEAAKLNPCTNFLGLANPPRSQTSSSKLSHETLCLFILRCKSFYGLRTHAEGSPRKTVYNCPSGDGEAFAALGAGDCHLANTKQEVLPSRSASEVPEERYELTSAQSTTQMNAKMSRVSALGRKEIPFSRGYHRSDKLEPSAHSLHGALSTGTLNVRYAM</sequence>
<name>J6F6S2_TRIAS</name>
<dbReference type="VEuPathDB" id="FungiDB:A1Q1_07811"/>
<organism evidence="1 2">
    <name type="scientific">Trichosporon asahii var. asahii (strain ATCC 90039 / CBS 2479 / JCM 2466 / KCTC 7840 / NBRC 103889/ NCYC 2677 / UAMH 7654)</name>
    <name type="common">Yeast</name>
    <dbReference type="NCBI Taxonomy" id="1186058"/>
    <lineage>
        <taxon>Eukaryota</taxon>
        <taxon>Fungi</taxon>
        <taxon>Dikarya</taxon>
        <taxon>Basidiomycota</taxon>
        <taxon>Agaricomycotina</taxon>
        <taxon>Tremellomycetes</taxon>
        <taxon>Trichosporonales</taxon>
        <taxon>Trichosporonaceae</taxon>
        <taxon>Trichosporon</taxon>
    </lineage>
</organism>
<comment type="caution">
    <text evidence="1">The sequence shown here is derived from an EMBL/GenBank/DDBJ whole genome shotgun (WGS) entry which is preliminary data.</text>
</comment>
<dbReference type="Proteomes" id="UP000002748">
    <property type="component" value="Unassembled WGS sequence"/>
</dbReference>
<dbReference type="GeneID" id="25991323"/>
<evidence type="ECO:0000313" key="1">
    <source>
        <dbReference type="EMBL" id="EJT51017.1"/>
    </source>
</evidence>
<proteinExistence type="predicted"/>
<gene>
    <name evidence="1" type="ORF">A1Q1_07811</name>
</gene>
<protein>
    <submittedName>
        <fullName evidence="1">Uncharacterized protein</fullName>
    </submittedName>
</protein>
<accession>J6F6S2</accession>